<gene>
    <name evidence="4" type="ORF">K493DRAFT_237859</name>
</gene>
<feature type="domain" description="C2" evidence="3">
    <location>
        <begin position="1"/>
        <end position="114"/>
    </location>
</feature>
<dbReference type="GO" id="GO:0005509">
    <property type="term" value="F:calcium ion binding"/>
    <property type="evidence" value="ECO:0007669"/>
    <property type="project" value="TreeGrafter"/>
</dbReference>
<evidence type="ECO:0000313" key="5">
    <source>
        <dbReference type="Proteomes" id="UP000193498"/>
    </source>
</evidence>
<dbReference type="STRING" id="1314790.A0A1Y1XLU8"/>
<dbReference type="PANTHER" id="PTHR45911:SF4">
    <property type="entry name" value="MULTIPLE C2 AND TRANSMEMBRANE DOMAIN-CONTAINING PROTEIN"/>
    <property type="match status" value="1"/>
</dbReference>
<dbReference type="GO" id="GO:0016020">
    <property type="term" value="C:membrane"/>
    <property type="evidence" value="ECO:0007669"/>
    <property type="project" value="TreeGrafter"/>
</dbReference>
<evidence type="ECO:0000313" key="4">
    <source>
        <dbReference type="EMBL" id="ORX86712.1"/>
    </source>
</evidence>
<dbReference type="PANTHER" id="PTHR45911">
    <property type="entry name" value="C2 DOMAIN-CONTAINING PROTEIN"/>
    <property type="match status" value="1"/>
</dbReference>
<protein>
    <submittedName>
        <fullName evidence="4">C2-domain-containing protein</fullName>
    </submittedName>
</protein>
<proteinExistence type="predicted"/>
<accession>A0A1Y1XLU8</accession>
<evidence type="ECO:0000259" key="3">
    <source>
        <dbReference type="PROSITE" id="PS50004"/>
    </source>
</evidence>
<dbReference type="SUPFAM" id="SSF49562">
    <property type="entry name" value="C2 domain (Calcium/lipid-binding domain, CaLB)"/>
    <property type="match status" value="1"/>
</dbReference>
<dbReference type="InParanoid" id="A0A1Y1XLU8"/>
<feature type="non-terminal residue" evidence="4">
    <location>
        <position position="135"/>
    </location>
</feature>
<sequence length="135" mass="15565">MSHSISAIKIEVIQARNLTPKDRNGLSDPFVVIKILNKKKSSKVISKSLNPVWNFSYEYKVNMRSPPKFLQLVCWDSDFLGRDFMGQLTLSFREFFLDGVPIAFDPSRKRTAWYPLQQKSSKDQISGEVELNMGF</sequence>
<dbReference type="AlphaFoldDB" id="A0A1Y1XLU8"/>
<organism evidence="4 5">
    <name type="scientific">Basidiobolus meristosporus CBS 931.73</name>
    <dbReference type="NCBI Taxonomy" id="1314790"/>
    <lineage>
        <taxon>Eukaryota</taxon>
        <taxon>Fungi</taxon>
        <taxon>Fungi incertae sedis</taxon>
        <taxon>Zoopagomycota</taxon>
        <taxon>Entomophthoromycotina</taxon>
        <taxon>Basidiobolomycetes</taxon>
        <taxon>Basidiobolales</taxon>
        <taxon>Basidiobolaceae</taxon>
        <taxon>Basidiobolus</taxon>
    </lineage>
</organism>
<evidence type="ECO:0000256" key="1">
    <source>
        <dbReference type="ARBA" id="ARBA00022723"/>
    </source>
</evidence>
<keyword evidence="5" id="KW-1185">Reference proteome</keyword>
<dbReference type="Gene3D" id="2.60.40.150">
    <property type="entry name" value="C2 domain"/>
    <property type="match status" value="1"/>
</dbReference>
<dbReference type="Pfam" id="PF00168">
    <property type="entry name" value="C2"/>
    <property type="match status" value="1"/>
</dbReference>
<keyword evidence="2" id="KW-0106">Calcium</keyword>
<dbReference type="EMBL" id="MCFE01000565">
    <property type="protein sequence ID" value="ORX86712.1"/>
    <property type="molecule type" value="Genomic_DNA"/>
</dbReference>
<name>A0A1Y1XLU8_9FUNG</name>
<dbReference type="InterPro" id="IPR035892">
    <property type="entry name" value="C2_domain_sf"/>
</dbReference>
<dbReference type="Proteomes" id="UP000193498">
    <property type="component" value="Unassembled WGS sequence"/>
</dbReference>
<dbReference type="InterPro" id="IPR000008">
    <property type="entry name" value="C2_dom"/>
</dbReference>
<dbReference type="PRINTS" id="PR00360">
    <property type="entry name" value="C2DOMAIN"/>
</dbReference>
<keyword evidence="1" id="KW-0479">Metal-binding</keyword>
<reference evidence="4 5" key="1">
    <citation type="submission" date="2016-07" db="EMBL/GenBank/DDBJ databases">
        <title>Pervasive Adenine N6-methylation of Active Genes in Fungi.</title>
        <authorList>
            <consortium name="DOE Joint Genome Institute"/>
            <person name="Mondo S.J."/>
            <person name="Dannebaum R.O."/>
            <person name="Kuo R.C."/>
            <person name="Labutti K."/>
            <person name="Haridas S."/>
            <person name="Kuo A."/>
            <person name="Salamov A."/>
            <person name="Ahrendt S.R."/>
            <person name="Lipzen A."/>
            <person name="Sullivan W."/>
            <person name="Andreopoulos W.B."/>
            <person name="Clum A."/>
            <person name="Lindquist E."/>
            <person name="Daum C."/>
            <person name="Ramamoorthy G.K."/>
            <person name="Gryganskyi A."/>
            <person name="Culley D."/>
            <person name="Magnuson J.K."/>
            <person name="James T.Y."/>
            <person name="O'Malley M.A."/>
            <person name="Stajich J.E."/>
            <person name="Spatafora J.W."/>
            <person name="Visel A."/>
            <person name="Grigoriev I.V."/>
        </authorList>
    </citation>
    <scope>NUCLEOTIDE SEQUENCE [LARGE SCALE GENOMIC DNA]</scope>
    <source>
        <strain evidence="4 5">CBS 931.73</strain>
    </source>
</reference>
<dbReference type="PROSITE" id="PS50004">
    <property type="entry name" value="C2"/>
    <property type="match status" value="1"/>
</dbReference>
<dbReference type="OrthoDB" id="67700at2759"/>
<dbReference type="SMART" id="SM00239">
    <property type="entry name" value="C2"/>
    <property type="match status" value="1"/>
</dbReference>
<evidence type="ECO:0000256" key="2">
    <source>
        <dbReference type="ARBA" id="ARBA00022837"/>
    </source>
</evidence>
<comment type="caution">
    <text evidence="4">The sequence shown here is derived from an EMBL/GenBank/DDBJ whole genome shotgun (WGS) entry which is preliminary data.</text>
</comment>